<dbReference type="PANTHER" id="PTHR15887:SF1">
    <property type="entry name" value="TRANSMEMBRANE PROTEIN 69"/>
    <property type="match status" value="1"/>
</dbReference>
<dbReference type="EMBL" id="CP010725">
    <property type="protein sequence ID" value="AUR00577.1"/>
    <property type="molecule type" value="Genomic_DNA"/>
</dbReference>
<dbReference type="Proteomes" id="UP000236447">
    <property type="component" value="Chromosome"/>
</dbReference>
<name>A0A2I7G4E6_9RHOB</name>
<reference evidence="3 4" key="1">
    <citation type="journal article" date="2017" name="Front. Microbiol.">
        <title>Phaeobacter piscinae sp. nov., a species of the Roseobacter group and potential aquaculture probiont.</title>
        <authorList>
            <person name="Sonnenschein E.C."/>
            <person name="Phippen C.B.W."/>
            <person name="Nielsen K.F."/>
            <person name="Mateiu R.V."/>
            <person name="Melchiorsen J."/>
            <person name="Gram L."/>
            <person name="Overmann J."/>
            <person name="Freese H.M."/>
        </authorList>
    </citation>
    <scope>NUCLEOTIDE SEQUENCE [LARGE SCALE GENOMIC DNA]</scope>
    <source>
        <strain evidence="3 4">P88</strain>
    </source>
</reference>
<organism evidence="3 4">
    <name type="scientific">Phaeobacter inhibens</name>
    <dbReference type="NCBI Taxonomy" id="221822"/>
    <lineage>
        <taxon>Bacteria</taxon>
        <taxon>Pseudomonadati</taxon>
        <taxon>Pseudomonadota</taxon>
        <taxon>Alphaproteobacteria</taxon>
        <taxon>Rhodobacterales</taxon>
        <taxon>Roseobacteraceae</taxon>
        <taxon>Phaeobacter</taxon>
    </lineage>
</organism>
<gene>
    <name evidence="2" type="ORF">PhaeoP66_00121</name>
    <name evidence="3" type="ORF">PhaeoP88_03247</name>
</gene>
<dbReference type="Proteomes" id="UP000236536">
    <property type="component" value="Chromosome"/>
</dbReference>
<dbReference type="Pfam" id="PF11911">
    <property type="entry name" value="DUF3429"/>
    <property type="match status" value="1"/>
</dbReference>
<evidence type="ECO:0000256" key="1">
    <source>
        <dbReference type="SAM" id="Phobius"/>
    </source>
</evidence>
<reference evidence="4 5" key="2">
    <citation type="journal article" date="2017" name="Genome Biol. Evol.">
        <title>Trajectories and Drivers of Genome Evolution in Surface-Associated Marine Phaeobacter.</title>
        <authorList>
            <person name="Freese H.M."/>
            <person name="Sikorski J."/>
            <person name="Bunk B."/>
            <person name="Scheuner C."/>
            <person name="Meier-Kolthoff J.P."/>
            <person name="Sproer C."/>
            <person name="Gram L."/>
            <person name="Overmann J."/>
        </authorList>
    </citation>
    <scope>NUCLEOTIDE SEQUENCE [LARGE SCALE GENOMIC DNA]</scope>
    <source>
        <strain evidence="2 5">P66</strain>
        <strain evidence="3 4">P88</strain>
    </source>
</reference>
<keyword evidence="1" id="KW-1133">Transmembrane helix</keyword>
<dbReference type="PANTHER" id="PTHR15887">
    <property type="entry name" value="TRANSMEMBRANE PROTEIN 69"/>
    <property type="match status" value="1"/>
</dbReference>
<dbReference type="InterPro" id="IPR021836">
    <property type="entry name" value="DUF3429"/>
</dbReference>
<feature type="transmembrane region" description="Helical" evidence="1">
    <location>
        <begin position="132"/>
        <end position="149"/>
    </location>
</feature>
<keyword evidence="5" id="KW-1185">Reference proteome</keyword>
<evidence type="ECO:0000313" key="2">
    <source>
        <dbReference type="EMBL" id="AUQ92950.1"/>
    </source>
</evidence>
<reference evidence="2 5" key="3">
    <citation type="journal article" date="2017" name="Int. J. Syst. Evol. Microbiol.">
        <title>Adaptation of Surface-Associated Bacteria to the Open Ocean: A Genomically Distinct Subpopulation of Phaeobacter gallaeciensis Colonizes Pacific Mesozooplankton.</title>
        <authorList>
            <person name="Freese H.M."/>
            <person name="Methner A."/>
            <person name="Overmann J."/>
        </authorList>
    </citation>
    <scope>NUCLEOTIDE SEQUENCE [LARGE SCALE GENOMIC DNA]</scope>
    <source>
        <strain evidence="2 5">P66</strain>
    </source>
</reference>
<proteinExistence type="predicted"/>
<dbReference type="AlphaFoldDB" id="A0A2I7G4E6"/>
<keyword evidence="1" id="KW-0812">Transmembrane</keyword>
<accession>A0A2I7G4E6</accession>
<keyword evidence="1" id="KW-0472">Membrane</keyword>
<feature type="transmembrane region" description="Helical" evidence="1">
    <location>
        <begin position="49"/>
        <end position="68"/>
    </location>
</feature>
<feature type="transmembrane region" description="Helical" evidence="1">
    <location>
        <begin position="80"/>
        <end position="99"/>
    </location>
</feature>
<dbReference type="GeneID" id="57289888"/>
<dbReference type="OMA" id="RFVGPYV"/>
<evidence type="ECO:0000313" key="3">
    <source>
        <dbReference type="EMBL" id="AUR00577.1"/>
    </source>
</evidence>
<evidence type="ECO:0000313" key="4">
    <source>
        <dbReference type="Proteomes" id="UP000236447"/>
    </source>
</evidence>
<evidence type="ECO:0000313" key="5">
    <source>
        <dbReference type="Proteomes" id="UP000236536"/>
    </source>
</evidence>
<dbReference type="EMBL" id="CP010705">
    <property type="protein sequence ID" value="AUQ92950.1"/>
    <property type="molecule type" value="Genomic_DNA"/>
</dbReference>
<dbReference type="RefSeq" id="WP_014878881.1">
    <property type="nucleotide sequence ID" value="NZ_CBCSDS010000004.1"/>
</dbReference>
<sequence length="150" mass="16125">MSRIPPAPLILGLAGVIPFVWGALSTQFSSLQIWGAGHLGPRFVGPYVQLFYGSVILSFMSGVLWGFATKTSGMRATTGYTLSVLPALWAFFMTGGGPTSAGINLIYGFAGLLLLDYAFSAWRLTPSWWMQLRLLLTSIVIASLAVGVYL</sequence>
<protein>
    <recommendedName>
        <fullName evidence="6">DUF3429 domain-containing protein</fullName>
    </recommendedName>
</protein>
<evidence type="ECO:0008006" key="6">
    <source>
        <dbReference type="Google" id="ProtNLM"/>
    </source>
</evidence>